<protein>
    <submittedName>
        <fullName evidence="2">RES domain-containing protein</fullName>
    </submittedName>
</protein>
<comment type="caution">
    <text evidence="2">The sequence shown here is derived from an EMBL/GenBank/DDBJ whole genome shotgun (WGS) entry which is preliminary data.</text>
</comment>
<dbReference type="EMBL" id="VJVV01000007">
    <property type="protein sequence ID" value="TRO80676.1"/>
    <property type="molecule type" value="Genomic_DNA"/>
</dbReference>
<dbReference type="Pfam" id="PF08808">
    <property type="entry name" value="RES"/>
    <property type="match status" value="1"/>
</dbReference>
<reference evidence="2 3" key="1">
    <citation type="submission" date="2019-07" db="EMBL/GenBank/DDBJ databases">
        <title>Insights of Desulfuromonas acetexigens electromicrobiology.</title>
        <authorList>
            <person name="Katuri K."/>
            <person name="Sapireddy V."/>
            <person name="Shaw D.R."/>
            <person name="Saikaly P."/>
        </authorList>
    </citation>
    <scope>NUCLEOTIDE SEQUENCE [LARGE SCALE GENOMIC DNA]</scope>
    <source>
        <strain evidence="2 3">2873</strain>
    </source>
</reference>
<evidence type="ECO:0000259" key="1">
    <source>
        <dbReference type="SMART" id="SM00953"/>
    </source>
</evidence>
<dbReference type="Proteomes" id="UP000317155">
    <property type="component" value="Unassembled WGS sequence"/>
</dbReference>
<name>A0A550JBP8_9BACT</name>
<dbReference type="SMART" id="SM00953">
    <property type="entry name" value="RES"/>
    <property type="match status" value="1"/>
</dbReference>
<dbReference type="AlphaFoldDB" id="A0A550JBP8"/>
<proteinExistence type="predicted"/>
<accession>A0A550JBP8</accession>
<evidence type="ECO:0000313" key="2">
    <source>
        <dbReference type="EMBL" id="TRO80676.1"/>
    </source>
</evidence>
<dbReference type="OrthoDB" id="9799238at2"/>
<sequence>MVEAQHLAATAKLVETRAEQELLEEILEASKSPIPAEAAGLDYLLFSPFRYDTRPPSGSRFRAPTDPGVFYGAELPRTAAAEVAHWRFRFLRDCAGLDRLQPATFTAFSVSVATRAIDLRRPPFDRDEQAWRHPRDYGATQALARTAREAEIGAILYLSVRDPEPHFCAALLTPRAFAAKRPAAVTQTWILTLTGKEAIWLRGAEESLVFATAPWGDG</sequence>
<gene>
    <name evidence="2" type="ORF">FL622_11115</name>
</gene>
<keyword evidence="3" id="KW-1185">Reference proteome</keyword>
<feature type="domain" description="RES" evidence="1">
    <location>
        <begin position="48"/>
        <end position="183"/>
    </location>
</feature>
<organism evidence="2 3">
    <name type="scientific">Trichloromonas acetexigens</name>
    <dbReference type="NCBI Taxonomy" id="38815"/>
    <lineage>
        <taxon>Bacteria</taxon>
        <taxon>Pseudomonadati</taxon>
        <taxon>Thermodesulfobacteriota</taxon>
        <taxon>Desulfuromonadia</taxon>
        <taxon>Desulfuromonadales</taxon>
        <taxon>Trichloromonadaceae</taxon>
        <taxon>Trichloromonas</taxon>
    </lineage>
</organism>
<dbReference type="InterPro" id="IPR014914">
    <property type="entry name" value="RES_dom"/>
</dbReference>
<evidence type="ECO:0000313" key="3">
    <source>
        <dbReference type="Proteomes" id="UP000317155"/>
    </source>
</evidence>